<proteinExistence type="predicted"/>
<dbReference type="Proteomes" id="UP000784294">
    <property type="component" value="Unassembled WGS sequence"/>
</dbReference>
<comment type="caution">
    <text evidence="2">The sequence shown here is derived from an EMBL/GenBank/DDBJ whole genome shotgun (WGS) entry which is preliminary data.</text>
</comment>
<dbReference type="PANTHER" id="PTHR22878">
    <property type="entry name" value="DYNEIN HEAVY CHAIN 6, AXONEMAL-LIKE-RELATED"/>
    <property type="match status" value="1"/>
</dbReference>
<dbReference type="AlphaFoldDB" id="A0A3S4ZE53"/>
<protein>
    <recommendedName>
        <fullName evidence="1">Dynein heavy chain linker domain-containing protein</fullName>
    </recommendedName>
</protein>
<dbReference type="PANTHER" id="PTHR22878:SF63">
    <property type="entry name" value="DYNEIN AXONEMAL HEAVY CHAIN 10"/>
    <property type="match status" value="1"/>
</dbReference>
<evidence type="ECO:0000313" key="3">
    <source>
        <dbReference type="Proteomes" id="UP000784294"/>
    </source>
</evidence>
<organism evidence="2 3">
    <name type="scientific">Protopolystoma xenopodis</name>
    <dbReference type="NCBI Taxonomy" id="117903"/>
    <lineage>
        <taxon>Eukaryota</taxon>
        <taxon>Metazoa</taxon>
        <taxon>Spiralia</taxon>
        <taxon>Lophotrochozoa</taxon>
        <taxon>Platyhelminthes</taxon>
        <taxon>Monogenea</taxon>
        <taxon>Polyopisthocotylea</taxon>
        <taxon>Polystomatidea</taxon>
        <taxon>Polystomatidae</taxon>
        <taxon>Protopolystoma</taxon>
    </lineage>
</organism>
<keyword evidence="3" id="KW-1185">Reference proteome</keyword>
<dbReference type="Pfam" id="PF08393">
    <property type="entry name" value="DHC_N2"/>
    <property type="match status" value="1"/>
</dbReference>
<feature type="domain" description="Dynein heavy chain linker" evidence="1">
    <location>
        <begin position="91"/>
        <end position="228"/>
    </location>
</feature>
<evidence type="ECO:0000313" key="2">
    <source>
        <dbReference type="EMBL" id="VEL09252.1"/>
    </source>
</evidence>
<dbReference type="GO" id="GO:0051959">
    <property type="term" value="F:dynein light intermediate chain binding"/>
    <property type="evidence" value="ECO:0007669"/>
    <property type="project" value="InterPro"/>
</dbReference>
<dbReference type="GO" id="GO:0007018">
    <property type="term" value="P:microtubule-based movement"/>
    <property type="evidence" value="ECO:0007669"/>
    <property type="project" value="InterPro"/>
</dbReference>
<reference evidence="2" key="1">
    <citation type="submission" date="2018-11" db="EMBL/GenBank/DDBJ databases">
        <authorList>
            <consortium name="Pathogen Informatics"/>
        </authorList>
    </citation>
    <scope>NUCLEOTIDE SEQUENCE</scope>
</reference>
<dbReference type="GO" id="GO:0045505">
    <property type="term" value="F:dynein intermediate chain binding"/>
    <property type="evidence" value="ECO:0007669"/>
    <property type="project" value="InterPro"/>
</dbReference>
<dbReference type="InterPro" id="IPR013602">
    <property type="entry name" value="Dynein_heavy_linker"/>
</dbReference>
<dbReference type="EMBL" id="CAAALY010005863">
    <property type="protein sequence ID" value="VEL09252.1"/>
    <property type="molecule type" value="Genomic_DNA"/>
</dbReference>
<dbReference type="OrthoDB" id="10251809at2759"/>
<evidence type="ECO:0000259" key="1">
    <source>
        <dbReference type="Pfam" id="PF08393"/>
    </source>
</evidence>
<dbReference type="Gene3D" id="1.10.287.2620">
    <property type="match status" value="1"/>
</dbReference>
<accession>A0A3S4ZE53</accession>
<dbReference type="GO" id="GO:0030286">
    <property type="term" value="C:dynein complex"/>
    <property type="evidence" value="ECO:0007669"/>
    <property type="project" value="InterPro"/>
</dbReference>
<dbReference type="InterPro" id="IPR026983">
    <property type="entry name" value="DHC"/>
</dbReference>
<sequence>MAKELTFKLGPLKASFAGSIVNEVKAFRLRVRKFVDRYRTSGPGTISDDLEMGYQMLLEFIDEGEKLEACRLDLLSSERLLDLPISSYPDLKDIRQEAHKLKPIYDLYQDHESTRQEWACILWRDVKVQEIMNVTEDHMEKFKAQSRKMRKLPCARTLYNRLKNFQESLTLINYLKDEALRPRHWQQLMEKAGISFDIDPSTFTLEGVFAMELHHFSDVIAQIVDSTKRRRRIPLDQLSIGFTGKFMLTLFQR</sequence>
<gene>
    <name evidence="2" type="ORF">PXEA_LOCUS2692</name>
</gene>
<name>A0A3S4ZE53_9PLAT</name>